<keyword evidence="1" id="KW-0677">Repeat</keyword>
<evidence type="ECO:0000313" key="5">
    <source>
        <dbReference type="EMBL" id="PJA47384.1"/>
    </source>
</evidence>
<dbReference type="InterPro" id="IPR019734">
    <property type="entry name" value="TPR_rpt"/>
</dbReference>
<dbReference type="PROSITE" id="PS50005">
    <property type="entry name" value="TPR"/>
    <property type="match status" value="3"/>
</dbReference>
<dbReference type="Gene3D" id="1.25.40.10">
    <property type="entry name" value="Tetratricopeptide repeat domain"/>
    <property type="match status" value="1"/>
</dbReference>
<feature type="repeat" description="TPR" evidence="3">
    <location>
        <begin position="115"/>
        <end position="148"/>
    </location>
</feature>
<dbReference type="InterPro" id="IPR011990">
    <property type="entry name" value="TPR-like_helical_dom_sf"/>
</dbReference>
<keyword evidence="2 3" id="KW-0802">TPR repeat</keyword>
<organism evidence="5 6">
    <name type="scientific">Candidatus Uhrbacteria bacterium CG_4_9_14_3_um_filter_36_7</name>
    <dbReference type="NCBI Taxonomy" id="1975033"/>
    <lineage>
        <taxon>Bacteria</taxon>
        <taxon>Candidatus Uhriibacteriota</taxon>
    </lineage>
</organism>
<evidence type="ECO:0000256" key="4">
    <source>
        <dbReference type="SAM" id="Phobius"/>
    </source>
</evidence>
<gene>
    <name evidence="5" type="ORF">CO172_01720</name>
</gene>
<dbReference type="InterPro" id="IPR050498">
    <property type="entry name" value="Ycf3"/>
</dbReference>
<evidence type="ECO:0000256" key="3">
    <source>
        <dbReference type="PROSITE-ProRule" id="PRU00339"/>
    </source>
</evidence>
<dbReference type="PANTHER" id="PTHR44858">
    <property type="entry name" value="TETRATRICOPEPTIDE REPEAT PROTEIN 6"/>
    <property type="match status" value="1"/>
</dbReference>
<evidence type="ECO:0000256" key="2">
    <source>
        <dbReference type="ARBA" id="ARBA00022803"/>
    </source>
</evidence>
<keyword evidence="4" id="KW-0812">Transmembrane</keyword>
<dbReference type="AlphaFoldDB" id="A0A2M7XHN7"/>
<comment type="caution">
    <text evidence="5">The sequence shown here is derived from an EMBL/GenBank/DDBJ whole genome shotgun (WGS) entry which is preliminary data.</text>
</comment>
<evidence type="ECO:0000256" key="1">
    <source>
        <dbReference type="ARBA" id="ARBA00022737"/>
    </source>
</evidence>
<feature type="repeat" description="TPR" evidence="3">
    <location>
        <begin position="184"/>
        <end position="217"/>
    </location>
</feature>
<sequence>MNEKISSKKQPIFFVIALVILVVIGLVWNFERKQPDSTLVDIELTTWVDRGLTKEAQENLEKRRSDLENSMAYDETIANDISKMLTLGNLYYSLGDLASAKQWYESILSDYPNDAPAHENLGQTLKEMGDFKGAESHWNQAIVLNPYDLTYIKLADLIEEYFPDRRKEIQILLEEAIASLGQTRSLLIRLGNWYETQGDYERAISHYKVALQMDPENESLRELIKETENKAKNTQGVL</sequence>
<dbReference type="Pfam" id="PF07719">
    <property type="entry name" value="TPR_2"/>
    <property type="match status" value="2"/>
</dbReference>
<keyword evidence="4" id="KW-0472">Membrane</keyword>
<proteinExistence type="predicted"/>
<dbReference type="PANTHER" id="PTHR44858:SF1">
    <property type="entry name" value="UDP-N-ACETYLGLUCOSAMINE--PEPTIDE N-ACETYLGLUCOSAMINYLTRANSFERASE SPINDLY-RELATED"/>
    <property type="match status" value="1"/>
</dbReference>
<accession>A0A2M7XHN7</accession>
<dbReference type="Proteomes" id="UP000229749">
    <property type="component" value="Unassembled WGS sequence"/>
</dbReference>
<keyword evidence="4" id="KW-1133">Transmembrane helix</keyword>
<dbReference type="Pfam" id="PF13174">
    <property type="entry name" value="TPR_6"/>
    <property type="match status" value="1"/>
</dbReference>
<name>A0A2M7XHN7_9BACT</name>
<feature type="repeat" description="TPR" evidence="3">
    <location>
        <begin position="81"/>
        <end position="114"/>
    </location>
</feature>
<reference evidence="6" key="1">
    <citation type="submission" date="2017-09" db="EMBL/GenBank/DDBJ databases">
        <title>Depth-based differentiation of microbial function through sediment-hosted aquifers and enrichment of novel symbionts in the deep terrestrial subsurface.</title>
        <authorList>
            <person name="Probst A.J."/>
            <person name="Ladd B."/>
            <person name="Jarett J.K."/>
            <person name="Geller-Mcgrath D.E."/>
            <person name="Sieber C.M.K."/>
            <person name="Emerson J.B."/>
            <person name="Anantharaman K."/>
            <person name="Thomas B.C."/>
            <person name="Malmstrom R."/>
            <person name="Stieglmeier M."/>
            <person name="Klingl A."/>
            <person name="Woyke T."/>
            <person name="Ryan C.M."/>
            <person name="Banfield J.F."/>
        </authorList>
    </citation>
    <scope>NUCLEOTIDE SEQUENCE [LARGE SCALE GENOMIC DNA]</scope>
</reference>
<dbReference type="InterPro" id="IPR013105">
    <property type="entry name" value="TPR_2"/>
</dbReference>
<dbReference type="EMBL" id="PFWS01000026">
    <property type="protein sequence ID" value="PJA47384.1"/>
    <property type="molecule type" value="Genomic_DNA"/>
</dbReference>
<protein>
    <submittedName>
        <fullName evidence="5">Uncharacterized protein</fullName>
    </submittedName>
</protein>
<feature type="transmembrane region" description="Helical" evidence="4">
    <location>
        <begin position="12"/>
        <end position="30"/>
    </location>
</feature>
<dbReference type="SUPFAM" id="SSF48452">
    <property type="entry name" value="TPR-like"/>
    <property type="match status" value="1"/>
</dbReference>
<evidence type="ECO:0000313" key="6">
    <source>
        <dbReference type="Proteomes" id="UP000229749"/>
    </source>
</evidence>
<dbReference type="SMART" id="SM00028">
    <property type="entry name" value="TPR"/>
    <property type="match status" value="3"/>
</dbReference>
<dbReference type="PROSITE" id="PS50293">
    <property type="entry name" value="TPR_REGION"/>
    <property type="match status" value="1"/>
</dbReference>